<evidence type="ECO:0000313" key="7">
    <source>
        <dbReference type="Proteomes" id="UP001226084"/>
    </source>
</evidence>
<dbReference type="InterPro" id="IPR050482">
    <property type="entry name" value="Sensor_HK_TwoCompSys"/>
</dbReference>
<evidence type="ECO:0000313" key="6">
    <source>
        <dbReference type="EMBL" id="MDQ1107176.1"/>
    </source>
</evidence>
<keyword evidence="4" id="KW-0472">Membrane</keyword>
<evidence type="ECO:0000259" key="5">
    <source>
        <dbReference type="SMART" id="SM00387"/>
    </source>
</evidence>
<dbReference type="Gene3D" id="3.30.565.10">
    <property type="entry name" value="Histidine kinase-like ATPase, C-terminal domain"/>
    <property type="match status" value="1"/>
</dbReference>
<dbReference type="CDD" id="cd16917">
    <property type="entry name" value="HATPase_UhpB-NarQ-NarX-like"/>
    <property type="match status" value="1"/>
</dbReference>
<dbReference type="Pfam" id="PF07495">
    <property type="entry name" value="Y_Y_Y"/>
    <property type="match status" value="1"/>
</dbReference>
<dbReference type="InterPro" id="IPR013783">
    <property type="entry name" value="Ig-like_fold"/>
</dbReference>
<feature type="transmembrane region" description="Helical" evidence="4">
    <location>
        <begin position="752"/>
        <end position="772"/>
    </location>
</feature>
<name>A0AAP5EBY9_9GAMM</name>
<dbReference type="PANTHER" id="PTHR24421:SF62">
    <property type="entry name" value="SENSORY TRANSDUCTION HISTIDINE KINASE"/>
    <property type="match status" value="1"/>
</dbReference>
<evidence type="ECO:0000256" key="2">
    <source>
        <dbReference type="ARBA" id="ARBA00022777"/>
    </source>
</evidence>
<keyword evidence="4" id="KW-1133">Transmembrane helix</keyword>
<keyword evidence="1" id="KW-0808">Transferase</keyword>
<reference evidence="6" key="1">
    <citation type="submission" date="2023-07" db="EMBL/GenBank/DDBJ databases">
        <title>Functional and genomic diversity of the sorghum phyllosphere microbiome.</title>
        <authorList>
            <person name="Shade A."/>
        </authorList>
    </citation>
    <scope>NUCLEOTIDE SEQUENCE</scope>
    <source>
        <strain evidence="6">SORGH_AS_0457</strain>
    </source>
</reference>
<dbReference type="InterPro" id="IPR003594">
    <property type="entry name" value="HATPase_dom"/>
</dbReference>
<dbReference type="Gene3D" id="1.20.5.1930">
    <property type="match status" value="1"/>
</dbReference>
<proteinExistence type="predicted"/>
<dbReference type="AlphaFoldDB" id="A0AAP5EBY9"/>
<organism evidence="6 7">
    <name type="scientific">Stenotrophomonas rhizophila</name>
    <dbReference type="NCBI Taxonomy" id="216778"/>
    <lineage>
        <taxon>Bacteria</taxon>
        <taxon>Pseudomonadati</taxon>
        <taxon>Pseudomonadota</taxon>
        <taxon>Gammaproteobacteria</taxon>
        <taxon>Lysobacterales</taxon>
        <taxon>Lysobacteraceae</taxon>
        <taxon>Stenotrophomonas</taxon>
    </lineage>
</organism>
<dbReference type="PANTHER" id="PTHR24421">
    <property type="entry name" value="NITRATE/NITRITE SENSOR PROTEIN NARX-RELATED"/>
    <property type="match status" value="1"/>
</dbReference>
<dbReference type="SUPFAM" id="SSF55874">
    <property type="entry name" value="ATPase domain of HSP90 chaperone/DNA topoisomerase II/histidine kinase"/>
    <property type="match status" value="1"/>
</dbReference>
<dbReference type="Pfam" id="PF07730">
    <property type="entry name" value="HisKA_3"/>
    <property type="match status" value="1"/>
</dbReference>
<comment type="caution">
    <text evidence="6">The sequence shown here is derived from an EMBL/GenBank/DDBJ whole genome shotgun (WGS) entry which is preliminary data.</text>
</comment>
<evidence type="ECO:0000256" key="3">
    <source>
        <dbReference type="ARBA" id="ARBA00023012"/>
    </source>
</evidence>
<dbReference type="InterPro" id="IPR015943">
    <property type="entry name" value="WD40/YVTN_repeat-like_dom_sf"/>
</dbReference>
<dbReference type="InterPro" id="IPR011712">
    <property type="entry name" value="Sig_transdc_His_kin_sub3_dim/P"/>
</dbReference>
<keyword evidence="4" id="KW-0812">Transmembrane</keyword>
<dbReference type="InterPro" id="IPR011110">
    <property type="entry name" value="Reg_prop"/>
</dbReference>
<dbReference type="GO" id="GO:0000155">
    <property type="term" value="F:phosphorelay sensor kinase activity"/>
    <property type="evidence" value="ECO:0007669"/>
    <property type="project" value="InterPro"/>
</dbReference>
<evidence type="ECO:0000256" key="4">
    <source>
        <dbReference type="SAM" id="Phobius"/>
    </source>
</evidence>
<dbReference type="InterPro" id="IPR036890">
    <property type="entry name" value="HATPase_C_sf"/>
</dbReference>
<protein>
    <submittedName>
        <fullName evidence="6">Signal transduction histidine kinase/ligand-binding sensor domain-containing protein</fullName>
    </submittedName>
</protein>
<keyword evidence="2 6" id="KW-0418">Kinase</keyword>
<dbReference type="Gene3D" id="2.60.40.10">
    <property type="entry name" value="Immunoglobulins"/>
    <property type="match status" value="1"/>
</dbReference>
<dbReference type="RefSeq" id="WP_307105868.1">
    <property type="nucleotide sequence ID" value="NZ_JAUTAS010000001.1"/>
</dbReference>
<gene>
    <name evidence="6" type="ORF">QE424_000335</name>
</gene>
<sequence>MPLLSSFPGHAMRALLLVVLFTLSPPGLAQQYPSLGTGFTGYHHTAWRAGQGAPGDIWDIQQDPNGTLWLATGSGLYSFDGHRFVRQQTNAGAAQPSLNLVTLLGDRSGGLWLGYYHAGIAHLGSDGTLRSYQRNEGVPPGVVSGFAYDSNGVLWAAVDEGLRRFNGTRWEKPPASMGLPERHAHWLLNDSRGRFWALVGQKVWFIPKGGAAFVPTGIEVSLMATLAESPSGEIWLADRRRGAVPIADANGLLPAAERQARLLPDVLASRLHFTSDGAMWAPMRGGGGILRVLFDGKHAVRMERFDVPQGLTSTSAVPVFEDREGNVWAGTNLGLNRFRAQSVRTLTEGPNDPYRILARNADGALFGYGEDMVPYDLDRHGLGLDRAGLQRAALRDTRPLWQFEWTSLARRRGTALEVVQFPGTARGLQPQALHFPGAEEAWACVGENRVVHYLRGSWTEDARITLPGCTVIAPGSAQGLLFGYASGELVLRDATGVHRIGSTRGLDAGPVTAVLAHEHLLLVAGEKGFSISSNGGTFSAVTADIPGVLEGITGIVIDPDQQVWLNGGRGLVRLDLADAINSARTGNAVSPRLFDDVDGMPGIALQSGPIPTAQLSKDGLLWLATNQGLAWLDTTRLHRTRAAPSARIGDVHFGDETLPLRDGTVVPAGITQLQIDFVAQSLARPERNRYRYRLSGVDPGWRDAGSTTTAYYTNLGPGSYTFEVLAANEDGVWGSAPTTRAFRIEPLLTQTFWFRGLLLIALVVLVAAAARVRGRHITALVKARYEERLEERERIARDLHDTLLQGGQGLLLRLHAIRAMPMLPGEAQARLESAMQAAEDSLREGRERVLSLRGDGSGGDLAAALTAVYNEEANPAGMRLRMAVKGEPPELRHTTAEEIFLIGREAIRNALAHSDATDIEVELNFGGRFRLHVRDNGRGMTEGAAREGHWGLQGMHERAARIGGTLRVLSRPTRGTDVALSVPGGRLYTQVPSGRWVRRFTLRRSGPA</sequence>
<dbReference type="GO" id="GO:0046983">
    <property type="term" value="F:protein dimerization activity"/>
    <property type="evidence" value="ECO:0007669"/>
    <property type="project" value="InterPro"/>
</dbReference>
<dbReference type="Gene3D" id="2.130.10.10">
    <property type="entry name" value="YVTN repeat-like/Quinoprotein amine dehydrogenase"/>
    <property type="match status" value="2"/>
</dbReference>
<dbReference type="InterPro" id="IPR011123">
    <property type="entry name" value="Y_Y_Y"/>
</dbReference>
<dbReference type="Pfam" id="PF07494">
    <property type="entry name" value="Reg_prop"/>
    <property type="match status" value="1"/>
</dbReference>
<dbReference type="Pfam" id="PF02518">
    <property type="entry name" value="HATPase_c"/>
    <property type="match status" value="1"/>
</dbReference>
<dbReference type="GO" id="GO:0016020">
    <property type="term" value="C:membrane"/>
    <property type="evidence" value="ECO:0007669"/>
    <property type="project" value="InterPro"/>
</dbReference>
<accession>A0AAP5EBY9</accession>
<dbReference type="SUPFAM" id="SSF63829">
    <property type="entry name" value="Calcium-dependent phosphotriesterase"/>
    <property type="match status" value="1"/>
</dbReference>
<dbReference type="Proteomes" id="UP001226084">
    <property type="component" value="Unassembled WGS sequence"/>
</dbReference>
<feature type="domain" description="Histidine kinase/HSP90-like ATPase" evidence="5">
    <location>
        <begin position="894"/>
        <end position="986"/>
    </location>
</feature>
<keyword evidence="3" id="KW-0902">Two-component regulatory system</keyword>
<dbReference type="SMART" id="SM00387">
    <property type="entry name" value="HATPase_c"/>
    <property type="match status" value="1"/>
</dbReference>
<dbReference type="EMBL" id="JAUTAS010000001">
    <property type="protein sequence ID" value="MDQ1107176.1"/>
    <property type="molecule type" value="Genomic_DNA"/>
</dbReference>
<evidence type="ECO:0000256" key="1">
    <source>
        <dbReference type="ARBA" id="ARBA00022679"/>
    </source>
</evidence>